<dbReference type="RefSeq" id="WP_163736659.1">
    <property type="nucleotide sequence ID" value="NZ_JAAGOA010000006.1"/>
</dbReference>
<accession>A0A6L9S794</accession>
<sequence length="347" mass="36782">MARMRKRRAVAVSLIATVLTAVLIVVLSVRGDEPADGPAVVPASDRAPLTGLVVEDATTLDHPAVAIKVSDVRQAHPQAGVERADIVFVEPIGLSYTRLAAVFHSRLPARVGPVRSVRPADAPLLGPLSPVFGNTMGAGWVVTYADDVADWDNLGTARVSGSGAYVVDRDRPRPDHVFATPEELLELSELTEPPEPYFDYAPAGGRSSAEQAGEPGRLAVIPYGSSWQVTWTYDDGSGRYVREQPWGPHILSGGDQVAAANVLIMEVESRVDKLVEGHGAPVPVLDLVDASGRFTTLSGGSSVTGSWTKSGVNDPFQLRTDTGDELKLSPGNTWVELPVPDAGVMIS</sequence>
<proteinExistence type="predicted"/>
<dbReference type="Pfam" id="PF11258">
    <property type="entry name" value="DUF3048"/>
    <property type="match status" value="1"/>
</dbReference>
<protein>
    <submittedName>
        <fullName evidence="3">DUF3048 domain-containing protein</fullName>
    </submittedName>
</protein>
<evidence type="ECO:0000313" key="4">
    <source>
        <dbReference type="Proteomes" id="UP000475214"/>
    </source>
</evidence>
<dbReference type="InterPro" id="IPR023158">
    <property type="entry name" value="YerB-like_sf"/>
</dbReference>
<evidence type="ECO:0000313" key="3">
    <source>
        <dbReference type="EMBL" id="NEE00621.1"/>
    </source>
</evidence>
<dbReference type="EMBL" id="JAAGOA010000006">
    <property type="protein sequence ID" value="NEE00621.1"/>
    <property type="molecule type" value="Genomic_DNA"/>
</dbReference>
<keyword evidence="4" id="KW-1185">Reference proteome</keyword>
<dbReference type="Proteomes" id="UP000475214">
    <property type="component" value="Unassembled WGS sequence"/>
</dbReference>
<dbReference type="SUPFAM" id="SSF159774">
    <property type="entry name" value="YerB-like"/>
    <property type="match status" value="1"/>
</dbReference>
<evidence type="ECO:0000259" key="2">
    <source>
        <dbReference type="Pfam" id="PF17479"/>
    </source>
</evidence>
<evidence type="ECO:0000259" key="1">
    <source>
        <dbReference type="Pfam" id="PF11258"/>
    </source>
</evidence>
<dbReference type="InterPro" id="IPR021416">
    <property type="entry name" value="DUF3048_N"/>
</dbReference>
<dbReference type="AlphaFoldDB" id="A0A6L9S794"/>
<comment type="caution">
    <text evidence="3">The sequence shown here is derived from an EMBL/GenBank/DDBJ whole genome shotgun (WGS) entry which is preliminary data.</text>
</comment>
<feature type="domain" description="DUF3048" evidence="1">
    <location>
        <begin position="49"/>
        <end position="186"/>
    </location>
</feature>
<gene>
    <name evidence="3" type="ORF">G1H10_10620</name>
</gene>
<feature type="domain" description="DUF3048" evidence="2">
    <location>
        <begin position="221"/>
        <end position="335"/>
    </location>
</feature>
<organism evidence="3 4">
    <name type="scientific">Phytoactinopolyspora halotolerans</name>
    <dbReference type="NCBI Taxonomy" id="1981512"/>
    <lineage>
        <taxon>Bacteria</taxon>
        <taxon>Bacillati</taxon>
        <taxon>Actinomycetota</taxon>
        <taxon>Actinomycetes</taxon>
        <taxon>Jiangellales</taxon>
        <taxon>Jiangellaceae</taxon>
        <taxon>Phytoactinopolyspora</taxon>
    </lineage>
</organism>
<dbReference type="InterPro" id="IPR035328">
    <property type="entry name" value="DUF3048_C"/>
</dbReference>
<name>A0A6L9S794_9ACTN</name>
<dbReference type="Gene3D" id="3.50.90.10">
    <property type="entry name" value="YerB-like"/>
    <property type="match status" value="1"/>
</dbReference>
<reference evidence="3 4" key="1">
    <citation type="submission" date="2020-02" db="EMBL/GenBank/DDBJ databases">
        <authorList>
            <person name="Li X.-J."/>
            <person name="Han X.-M."/>
        </authorList>
    </citation>
    <scope>NUCLEOTIDE SEQUENCE [LARGE SCALE GENOMIC DNA]</scope>
    <source>
        <strain evidence="3 4">CCTCC AB 2017055</strain>
    </source>
</reference>
<dbReference type="Pfam" id="PF17479">
    <property type="entry name" value="DUF3048_C"/>
    <property type="match status" value="1"/>
</dbReference>